<feature type="transmembrane region" description="Helical" evidence="2">
    <location>
        <begin position="197"/>
        <end position="216"/>
    </location>
</feature>
<gene>
    <name evidence="3" type="ORF">PR048_007943</name>
</gene>
<reference evidence="3 4" key="1">
    <citation type="submission" date="2023-02" db="EMBL/GenBank/DDBJ databases">
        <title>LHISI_Scaffold_Assembly.</title>
        <authorList>
            <person name="Stuart O.P."/>
            <person name="Cleave R."/>
            <person name="Magrath M.J.L."/>
            <person name="Mikheyev A.S."/>
        </authorList>
    </citation>
    <scope>NUCLEOTIDE SEQUENCE [LARGE SCALE GENOMIC DNA]</scope>
    <source>
        <strain evidence="3">Daus_M_001</strain>
        <tissue evidence="3">Leg muscle</tissue>
    </source>
</reference>
<feature type="region of interest" description="Disordered" evidence="1">
    <location>
        <begin position="297"/>
        <end position="363"/>
    </location>
</feature>
<evidence type="ECO:0000313" key="3">
    <source>
        <dbReference type="EMBL" id="KAJ8888453.1"/>
    </source>
</evidence>
<keyword evidence="2" id="KW-1133">Transmembrane helix</keyword>
<dbReference type="EMBL" id="JARBHB010000003">
    <property type="protein sequence ID" value="KAJ8888453.1"/>
    <property type="molecule type" value="Genomic_DNA"/>
</dbReference>
<feature type="transmembrane region" description="Helical" evidence="2">
    <location>
        <begin position="81"/>
        <end position="98"/>
    </location>
</feature>
<organism evidence="3 4">
    <name type="scientific">Dryococelus australis</name>
    <dbReference type="NCBI Taxonomy" id="614101"/>
    <lineage>
        <taxon>Eukaryota</taxon>
        <taxon>Metazoa</taxon>
        <taxon>Ecdysozoa</taxon>
        <taxon>Arthropoda</taxon>
        <taxon>Hexapoda</taxon>
        <taxon>Insecta</taxon>
        <taxon>Pterygota</taxon>
        <taxon>Neoptera</taxon>
        <taxon>Polyneoptera</taxon>
        <taxon>Phasmatodea</taxon>
        <taxon>Verophasmatodea</taxon>
        <taxon>Anareolatae</taxon>
        <taxon>Phasmatidae</taxon>
        <taxon>Eurycanthinae</taxon>
        <taxon>Dryococelus</taxon>
    </lineage>
</organism>
<proteinExistence type="predicted"/>
<name>A0ABQ9HVP1_9NEOP</name>
<feature type="transmembrane region" description="Helical" evidence="2">
    <location>
        <begin position="168"/>
        <end position="185"/>
    </location>
</feature>
<keyword evidence="2" id="KW-0472">Membrane</keyword>
<feature type="region of interest" description="Disordered" evidence="1">
    <location>
        <begin position="448"/>
        <end position="484"/>
    </location>
</feature>
<feature type="transmembrane region" description="Helical" evidence="2">
    <location>
        <begin position="139"/>
        <end position="156"/>
    </location>
</feature>
<accession>A0ABQ9HVP1</accession>
<evidence type="ECO:0000256" key="2">
    <source>
        <dbReference type="SAM" id="Phobius"/>
    </source>
</evidence>
<keyword evidence="2" id="KW-0812">Transmembrane</keyword>
<evidence type="ECO:0000313" key="4">
    <source>
        <dbReference type="Proteomes" id="UP001159363"/>
    </source>
</evidence>
<feature type="transmembrane region" description="Helical" evidence="2">
    <location>
        <begin position="52"/>
        <end position="69"/>
    </location>
</feature>
<protein>
    <submittedName>
        <fullName evidence="3">Uncharacterized protein</fullName>
    </submittedName>
</protein>
<sequence>MPENGELQRITRGGDERAAMKPVYTRIASIGILYGFVHMLPLKDERAVMKPVYTRIASIGILYGFVHMLPLKDERAVMKPVYTRIASIGILYGFVHMLPLKDERAVMKPVYTRIASIGILYGFVHMLPLKDERAVMKPVYTRIASIGILYGFVHMLPLKDERAVMKPVYTRIASIGILYGFVHMLPLKDERAVMKPVYTRIASIGILYGFVHMLPLKDERAVMKPSPTTCLYHEYGFPLLRKIPMMYRDRPVVRFHSDTGHTVGGNYNNSFQNHLPLQKKARAQQHLGRVLGRGHVVPRAATPRGRTAERGRTSRRASWSGDPPPQDVSWEGGGRAWTQHTRPPTHGGLKPRTYPIASRSSHKGPSTIHVEKCLFPSVAVVGPFSPRPLRLTILTKGARLPGSRPKVRAHFPPSYRLIMPRSSFDDWGIAGCNFQHESFLNLTSGRKGDQTAISRQDTSPSLQRQGGARKPRRAGPPPSFFTVEGDPTSVFPCLLATRPPSFGAPENFFNSGVTLPPYFRHLRSFTNREGGGRSTPRMVRVAEGAMIERLKKIENAPRSRGAVVSERLDCSPPIKANRVQSPVGSLPDFHKWESCRTIPLVGRFSRGSPVLPHSCIPALLHPHIISPSSAFKTAQTSLSFQVKATSGQPRCAFPCSWFSRSARVRQRVYNCVLALCSRSLALSSTHCDDQRAFSLTYVDWHSVGPGLEYGSGHLVFCFLPFPEITPGE</sequence>
<dbReference type="Proteomes" id="UP001159363">
    <property type="component" value="Chromosome 3"/>
</dbReference>
<keyword evidence="4" id="KW-1185">Reference proteome</keyword>
<feature type="transmembrane region" description="Helical" evidence="2">
    <location>
        <begin position="23"/>
        <end position="40"/>
    </location>
</feature>
<evidence type="ECO:0000256" key="1">
    <source>
        <dbReference type="SAM" id="MobiDB-lite"/>
    </source>
</evidence>
<feature type="transmembrane region" description="Helical" evidence="2">
    <location>
        <begin position="110"/>
        <end position="127"/>
    </location>
</feature>
<comment type="caution">
    <text evidence="3">The sequence shown here is derived from an EMBL/GenBank/DDBJ whole genome shotgun (WGS) entry which is preliminary data.</text>
</comment>
<feature type="compositionally biased region" description="Polar residues" evidence="1">
    <location>
        <begin position="451"/>
        <end position="462"/>
    </location>
</feature>